<name>A0A7C3PFX2_9CYAN</name>
<proteinExistence type="predicted"/>
<sequence length="625" mass="65141">MQKVIAWPFLVCQFLRFINRRSLWIGAIAVFLAWNFWTSVALAQTVLIQEQFSAATADPNWIAGIGSNRSNFPCLTAALPTPTNPPVITDPSNFPIQQPLSGCPVGTATDPIGQGVLRLTSPQNAQAGFVFYRVPVPSTSGLVITFDQFQYGGTGADGINFFIADGTGTLPTRAGAFGGSLGYAQRAGSTTQPAGVPGLQGGYVGIGFDAFGLYSDGSEGRVGGVGPQQNAIVIRGSQATQYAYVTGVPFPIYSAANNTRALAQRRVRITVTPSSQITIEVDSGAGFSPVITAFDLNTIPGQGPLPSQLIFGFAGSTGSRTNFNEIQDFRVTTITPLPDLSITKTSQGEFLVGNPGVYTLTVQNAATAGATTGAITVSDTLPNGFQFVSATGTNWTCSANGQLVTCTYAGIAAPGETLPAINLTVLPTAIANDVENVATVTTPGEINTGDNTGRDRTNVTEPGAPTLRLVKRISNILRGGSPLPGVNFSQFVDDPNDADDDAAGWSAFPPSGIFTLPDGASLQSGDEIEYTVYLLSDGGSAAQNVNVCDQVPLGTQLIENTPQIKQGTNPALPGGQVFSPLAPLPNGNPCQNQTNPNGSLLFPFGTVPNTAGNNFGFGRFRVRIN</sequence>
<evidence type="ECO:0000259" key="1">
    <source>
        <dbReference type="Pfam" id="PF01345"/>
    </source>
</evidence>
<gene>
    <name evidence="2" type="ORF">ENR64_14915</name>
</gene>
<feature type="domain" description="DUF11" evidence="1">
    <location>
        <begin position="339"/>
        <end position="453"/>
    </location>
</feature>
<comment type="caution">
    <text evidence="2">The sequence shown here is derived from an EMBL/GenBank/DDBJ whole genome shotgun (WGS) entry which is preliminary data.</text>
</comment>
<evidence type="ECO:0000313" key="2">
    <source>
        <dbReference type="EMBL" id="HFM99014.1"/>
    </source>
</evidence>
<reference evidence="2" key="1">
    <citation type="journal article" date="2020" name="mSystems">
        <title>Genome- and Community-Level Interaction Insights into Carbon Utilization and Element Cycling Functions of Hydrothermarchaeota in Hydrothermal Sediment.</title>
        <authorList>
            <person name="Zhou Z."/>
            <person name="Liu Y."/>
            <person name="Xu W."/>
            <person name="Pan J."/>
            <person name="Luo Z.H."/>
            <person name="Li M."/>
        </authorList>
    </citation>
    <scope>NUCLEOTIDE SEQUENCE [LARGE SCALE GENOMIC DNA]</scope>
    <source>
        <strain evidence="2">SpSt-418</strain>
    </source>
</reference>
<dbReference type="NCBIfam" id="TIGR01451">
    <property type="entry name" value="B_ant_repeat"/>
    <property type="match status" value="2"/>
</dbReference>
<dbReference type="Pfam" id="PF01345">
    <property type="entry name" value="DUF11"/>
    <property type="match status" value="1"/>
</dbReference>
<dbReference type="InterPro" id="IPR047589">
    <property type="entry name" value="DUF11_rpt"/>
</dbReference>
<organism evidence="2">
    <name type="scientific">Oscillatoriales cyanobacterium SpSt-418</name>
    <dbReference type="NCBI Taxonomy" id="2282169"/>
    <lineage>
        <taxon>Bacteria</taxon>
        <taxon>Bacillati</taxon>
        <taxon>Cyanobacteriota</taxon>
        <taxon>Cyanophyceae</taxon>
        <taxon>Oscillatoriophycideae</taxon>
        <taxon>Oscillatoriales</taxon>
    </lineage>
</organism>
<dbReference type="InterPro" id="IPR013320">
    <property type="entry name" value="ConA-like_dom_sf"/>
</dbReference>
<accession>A0A7C3PFX2</accession>
<dbReference type="Gene3D" id="2.60.120.200">
    <property type="match status" value="1"/>
</dbReference>
<protein>
    <submittedName>
        <fullName evidence="2">DUF11 domain-containing protein</fullName>
    </submittedName>
</protein>
<dbReference type="InterPro" id="IPR001434">
    <property type="entry name" value="OmcB-like_DUF11"/>
</dbReference>
<dbReference type="SUPFAM" id="SSF49899">
    <property type="entry name" value="Concanavalin A-like lectins/glucanases"/>
    <property type="match status" value="1"/>
</dbReference>
<dbReference type="AlphaFoldDB" id="A0A7C3PFX2"/>
<dbReference type="EMBL" id="DSRU01000222">
    <property type="protein sequence ID" value="HFM99014.1"/>
    <property type="molecule type" value="Genomic_DNA"/>
</dbReference>